<keyword evidence="3" id="KW-1003">Cell membrane</keyword>
<dbReference type="AlphaFoldDB" id="G8TT62"/>
<dbReference type="InterPro" id="IPR017871">
    <property type="entry name" value="ABC_transporter-like_CS"/>
</dbReference>
<evidence type="ECO:0000256" key="6">
    <source>
        <dbReference type="ARBA" id="ARBA00022741"/>
    </source>
</evidence>
<dbReference type="EMBL" id="CP003179">
    <property type="protein sequence ID" value="AEW06762.1"/>
    <property type="molecule type" value="Genomic_DNA"/>
</dbReference>
<dbReference type="PROSITE" id="PS50893">
    <property type="entry name" value="ABC_TRANSPORTER_2"/>
    <property type="match status" value="1"/>
</dbReference>
<dbReference type="Gene3D" id="3.40.50.300">
    <property type="entry name" value="P-loop containing nucleotide triphosphate hydrolases"/>
    <property type="match status" value="1"/>
</dbReference>
<evidence type="ECO:0000256" key="11">
    <source>
        <dbReference type="SAM" id="Phobius"/>
    </source>
</evidence>
<dbReference type="InterPro" id="IPR025857">
    <property type="entry name" value="MacB_PCD"/>
</dbReference>
<keyword evidence="6" id="KW-0547">Nucleotide-binding</keyword>
<dbReference type="InterPro" id="IPR003593">
    <property type="entry name" value="AAA+_ATPase"/>
</dbReference>
<dbReference type="PROSITE" id="PS00211">
    <property type="entry name" value="ABC_TRANSPORTER_1"/>
    <property type="match status" value="1"/>
</dbReference>
<evidence type="ECO:0000313" key="14">
    <source>
        <dbReference type="Proteomes" id="UP000005439"/>
    </source>
</evidence>
<feature type="transmembrane region" description="Helical" evidence="11">
    <location>
        <begin position="591"/>
        <end position="613"/>
    </location>
</feature>
<dbReference type="STRING" id="679936.Sulac_3316"/>
<dbReference type="PANTHER" id="PTHR24220">
    <property type="entry name" value="IMPORT ATP-BINDING PROTEIN"/>
    <property type="match status" value="1"/>
</dbReference>
<keyword evidence="9 11" id="KW-0472">Membrane</keyword>
<sequence>MSKNPAPPIPSDPVISLQDVEKRYHRGGEDVHALNGVTFDIPAGQFVVILGPSGGGKSTLLHLMGGMDRPSHGSVVVLGRNLESLTSDGLAAYRRRDVGFVFQSFHLLPGLTAEENVALPLLLAGTPLKERQSRANALLARVGLADRAHHKPGQLSGGQAQRVAVARALAADPPIILADEPTGNLDSKSGQEIIELLRSLAHQDGRTVIVVTHNEEFAPLADRVLRVRDGQLIKDDVKRVPESPERPGPLSTRHVSFFALVRMAWSAITRRIGRGILTGLGIAIGVAAMVLFIGLGSGLEAGVVKNVTALGPLTTVNVSPSGGHSSPFQPAVSQGPVKPITPATIQAIRKIPGVRGVYLNLTYFTNARFQNRNTTIDFLLLPPPSLWNVPSILPTLAAGRVGSGDQDILLSKTIAQALVGPGHAPRTILGRHLTVTVQAMTAGLFSGGQSISPPTKRIPPLTLTITGLVSTAGVGYLAYPLGARLTPDFVPPGQGQTYPGLTVITANLNQVTPVANAIQKMGYSTTTLQQALGTIEKSFSVIETALGAIGGIALVVAGLMIGVVMSMAVLERRREIGVLKAVGARRRDVSRLFLSEAGIIGFTGGVVGVLLGAGVGHIIDFALRHTTAQLGPIFVLPVWLIGLGLAFGTGVSVIAGAIPASHAAGLNPVDALRDE</sequence>
<keyword evidence="2" id="KW-0813">Transport</keyword>
<dbReference type="HOGENOM" id="CLU_000604_78_2_9"/>
<evidence type="ECO:0000256" key="8">
    <source>
        <dbReference type="ARBA" id="ARBA00022989"/>
    </source>
</evidence>
<dbReference type="GO" id="GO:0005524">
    <property type="term" value="F:ATP binding"/>
    <property type="evidence" value="ECO:0007669"/>
    <property type="project" value="UniProtKB-KW"/>
</dbReference>
<dbReference type="Pfam" id="PF02687">
    <property type="entry name" value="FtsX"/>
    <property type="match status" value="1"/>
</dbReference>
<dbReference type="GO" id="GO:0016887">
    <property type="term" value="F:ATP hydrolysis activity"/>
    <property type="evidence" value="ECO:0007669"/>
    <property type="project" value="InterPro"/>
</dbReference>
<evidence type="ECO:0000256" key="2">
    <source>
        <dbReference type="ARBA" id="ARBA00022448"/>
    </source>
</evidence>
<reference evidence="14" key="1">
    <citation type="submission" date="2011-12" db="EMBL/GenBank/DDBJ databases">
        <title>The complete genome of chromosome of Sulfobacillus acidophilus DSM 10332.</title>
        <authorList>
            <person name="Lucas S."/>
            <person name="Han J."/>
            <person name="Lapidus A."/>
            <person name="Bruce D."/>
            <person name="Goodwin L."/>
            <person name="Pitluck S."/>
            <person name="Peters L."/>
            <person name="Kyrpides N."/>
            <person name="Mavromatis K."/>
            <person name="Ivanova N."/>
            <person name="Mikhailova N."/>
            <person name="Chertkov O."/>
            <person name="Saunders E."/>
            <person name="Detter J.C."/>
            <person name="Tapia R."/>
            <person name="Han C."/>
            <person name="Land M."/>
            <person name="Hauser L."/>
            <person name="Markowitz V."/>
            <person name="Cheng J.-F."/>
            <person name="Hugenholtz P."/>
            <person name="Woyke T."/>
            <person name="Wu D."/>
            <person name="Pukall R."/>
            <person name="Gehrich-Schroeter G."/>
            <person name="Schneider S."/>
            <person name="Klenk H.-P."/>
            <person name="Eisen J.A."/>
        </authorList>
    </citation>
    <scope>NUCLEOTIDE SEQUENCE [LARGE SCALE GENOMIC DNA]</scope>
    <source>
        <strain evidence="14">ATCC 700253 / DSM 10332 / NAL</strain>
    </source>
</reference>
<dbReference type="GO" id="GO:0098796">
    <property type="term" value="C:membrane protein complex"/>
    <property type="evidence" value="ECO:0007669"/>
    <property type="project" value="UniProtKB-ARBA"/>
</dbReference>
<feature type="transmembrane region" description="Helical" evidence="11">
    <location>
        <begin position="633"/>
        <end position="658"/>
    </location>
</feature>
<dbReference type="InterPro" id="IPR017911">
    <property type="entry name" value="MacB-like_ATP-bd"/>
</dbReference>
<dbReference type="Pfam" id="PF12704">
    <property type="entry name" value="MacB_PCD"/>
    <property type="match status" value="1"/>
</dbReference>
<keyword evidence="5 11" id="KW-0812">Transmembrane</keyword>
<dbReference type="InterPro" id="IPR003838">
    <property type="entry name" value="ABC3_permease_C"/>
</dbReference>
<evidence type="ECO:0000256" key="3">
    <source>
        <dbReference type="ARBA" id="ARBA00022475"/>
    </source>
</evidence>
<evidence type="ECO:0000256" key="1">
    <source>
        <dbReference type="ARBA" id="ARBA00004429"/>
    </source>
</evidence>
<dbReference type="Pfam" id="PF00005">
    <property type="entry name" value="ABC_tran"/>
    <property type="match status" value="1"/>
</dbReference>
<keyword evidence="13" id="KW-0378">Hydrolase</keyword>
<comment type="similarity">
    <text evidence="10">Belongs to the ABC transporter superfamily. Macrolide exporter (TC 3.A.1.122) family.</text>
</comment>
<organism evidence="13 14">
    <name type="scientific">Sulfobacillus acidophilus (strain ATCC 700253 / DSM 10332 / NAL)</name>
    <dbReference type="NCBI Taxonomy" id="679936"/>
    <lineage>
        <taxon>Bacteria</taxon>
        <taxon>Bacillati</taxon>
        <taxon>Bacillota</taxon>
        <taxon>Clostridia</taxon>
        <taxon>Eubacteriales</taxon>
        <taxon>Clostridiales Family XVII. Incertae Sedis</taxon>
        <taxon>Sulfobacillus</taxon>
    </lineage>
</organism>
<protein>
    <submittedName>
        <fullName evidence="13">Phosphonate-transporting ATPase</fullName>
        <ecNumber evidence="13">3.6.3.28</ecNumber>
    </submittedName>
</protein>
<dbReference type="GO" id="GO:0022857">
    <property type="term" value="F:transmembrane transporter activity"/>
    <property type="evidence" value="ECO:0007669"/>
    <property type="project" value="UniProtKB-ARBA"/>
</dbReference>
<evidence type="ECO:0000313" key="13">
    <source>
        <dbReference type="EMBL" id="AEW06762.1"/>
    </source>
</evidence>
<dbReference type="InterPro" id="IPR027417">
    <property type="entry name" value="P-loop_NTPase"/>
</dbReference>
<dbReference type="GO" id="GO:0005886">
    <property type="term" value="C:plasma membrane"/>
    <property type="evidence" value="ECO:0007669"/>
    <property type="project" value="UniProtKB-SubCell"/>
</dbReference>
<reference evidence="13 14" key="2">
    <citation type="journal article" date="2012" name="Stand. Genomic Sci.">
        <title>Complete genome sequence of the moderately thermophilic mineral-sulfide-oxidizing firmicute Sulfobacillus acidophilus type strain (NAL(T)).</title>
        <authorList>
            <person name="Anderson I."/>
            <person name="Chertkov O."/>
            <person name="Chen A."/>
            <person name="Saunders E."/>
            <person name="Lapidus A."/>
            <person name="Nolan M."/>
            <person name="Lucas S."/>
            <person name="Hammon N."/>
            <person name="Deshpande S."/>
            <person name="Cheng J.F."/>
            <person name="Han C."/>
            <person name="Tapia R."/>
            <person name="Goodwin L.A."/>
            <person name="Pitluck S."/>
            <person name="Liolios K."/>
            <person name="Pagani I."/>
            <person name="Ivanova N."/>
            <person name="Mikhailova N."/>
            <person name="Pati A."/>
            <person name="Palaniappan K."/>
            <person name="Land M."/>
            <person name="Pan C."/>
            <person name="Rohde M."/>
            <person name="Pukall R."/>
            <person name="Goker M."/>
            <person name="Detter J.C."/>
            <person name="Woyke T."/>
            <person name="Bristow J."/>
            <person name="Eisen J.A."/>
            <person name="Markowitz V."/>
            <person name="Hugenholtz P."/>
            <person name="Kyrpides N.C."/>
            <person name="Klenk H.P."/>
            <person name="Mavromatis K."/>
        </authorList>
    </citation>
    <scope>NUCLEOTIDE SEQUENCE [LARGE SCALE GENOMIC DNA]</scope>
    <source>
        <strain evidence="14">ATCC 700253 / DSM 10332 / NAL</strain>
    </source>
</reference>
<keyword evidence="7" id="KW-0067">ATP-binding</keyword>
<evidence type="ECO:0000256" key="9">
    <source>
        <dbReference type="ARBA" id="ARBA00023136"/>
    </source>
</evidence>
<dbReference type="CDD" id="cd03255">
    <property type="entry name" value="ABC_MJ0796_LolCDE_FtsE"/>
    <property type="match status" value="1"/>
</dbReference>
<feature type="transmembrane region" description="Helical" evidence="11">
    <location>
        <begin position="545"/>
        <end position="570"/>
    </location>
</feature>
<feature type="transmembrane region" description="Helical" evidence="11">
    <location>
        <begin position="272"/>
        <end position="295"/>
    </location>
</feature>
<evidence type="ECO:0000256" key="4">
    <source>
        <dbReference type="ARBA" id="ARBA00022519"/>
    </source>
</evidence>
<evidence type="ECO:0000256" key="10">
    <source>
        <dbReference type="ARBA" id="ARBA00038388"/>
    </source>
</evidence>
<evidence type="ECO:0000256" key="5">
    <source>
        <dbReference type="ARBA" id="ARBA00022692"/>
    </source>
</evidence>
<dbReference type="SMART" id="SM00382">
    <property type="entry name" value="AAA"/>
    <property type="match status" value="1"/>
</dbReference>
<evidence type="ECO:0000259" key="12">
    <source>
        <dbReference type="PROSITE" id="PS50893"/>
    </source>
</evidence>
<dbReference type="SUPFAM" id="SSF52540">
    <property type="entry name" value="P-loop containing nucleoside triphosphate hydrolases"/>
    <property type="match status" value="1"/>
</dbReference>
<dbReference type="Proteomes" id="UP000005439">
    <property type="component" value="Chromosome"/>
</dbReference>
<keyword evidence="4" id="KW-0997">Cell inner membrane</keyword>
<accession>G8TT62</accession>
<keyword evidence="8 11" id="KW-1133">Transmembrane helix</keyword>
<dbReference type="PANTHER" id="PTHR24220:SF86">
    <property type="entry name" value="ABC TRANSPORTER ABCH.1"/>
    <property type="match status" value="1"/>
</dbReference>
<proteinExistence type="inferred from homology"/>
<dbReference type="PATRIC" id="fig|679936.5.peg.3432"/>
<dbReference type="EC" id="3.6.3.28" evidence="13"/>
<keyword evidence="14" id="KW-1185">Reference proteome</keyword>
<dbReference type="KEGG" id="sap:Sulac_3316"/>
<feature type="domain" description="ABC transporter" evidence="12">
    <location>
        <begin position="15"/>
        <end position="254"/>
    </location>
</feature>
<dbReference type="FunFam" id="3.40.50.300:FF:000032">
    <property type="entry name" value="Export ABC transporter ATP-binding protein"/>
    <property type="match status" value="1"/>
</dbReference>
<name>G8TT62_SULAD</name>
<dbReference type="InterPro" id="IPR015854">
    <property type="entry name" value="ABC_transpr_LolD-like"/>
</dbReference>
<comment type="subcellular location">
    <subcellularLocation>
        <location evidence="1">Cell inner membrane</location>
        <topology evidence="1">Multi-pass membrane protein</topology>
    </subcellularLocation>
</comment>
<gene>
    <name evidence="13" type="ordered locus">Sulac_3316</name>
</gene>
<dbReference type="InterPro" id="IPR003439">
    <property type="entry name" value="ABC_transporter-like_ATP-bd"/>
</dbReference>
<evidence type="ECO:0000256" key="7">
    <source>
        <dbReference type="ARBA" id="ARBA00022840"/>
    </source>
</evidence>